<sequence length="113" mass="13216">MNGNEVIEVYRCVLFFMLESESRSELLQNTDKDRVEAKISVLALRQQLLTMDHSQDPEQQDKTDHVHHALIRTTADLCEGFFHLFVDAFNYRQPIDHDGLLLQFFVQHPCLLT</sequence>
<dbReference type="Proteomes" id="UP000018721">
    <property type="component" value="Unassembled WGS sequence"/>
</dbReference>
<evidence type="ECO:0000313" key="1">
    <source>
        <dbReference type="EMBL" id="ETI34842.1"/>
    </source>
</evidence>
<dbReference type="AlphaFoldDB" id="V9E9B8"/>
<comment type="caution">
    <text evidence="1">The sequence shown here is derived from an EMBL/GenBank/DDBJ whole genome shotgun (WGS) entry which is preliminary data.</text>
</comment>
<proteinExistence type="predicted"/>
<reference evidence="1 2" key="1">
    <citation type="submission" date="2013-11" db="EMBL/GenBank/DDBJ databases">
        <title>The Genome Sequence of Phytophthora parasitica P1569.</title>
        <authorList>
            <consortium name="The Broad Institute Genomics Platform"/>
            <person name="Russ C."/>
            <person name="Tyler B."/>
            <person name="Panabieres F."/>
            <person name="Shan W."/>
            <person name="Tripathy S."/>
            <person name="Grunwald N."/>
            <person name="Machado M."/>
            <person name="Johnson C.S."/>
            <person name="Arredondo F."/>
            <person name="Hong C."/>
            <person name="Coffey M."/>
            <person name="Young S.K."/>
            <person name="Zeng Q."/>
            <person name="Gargeya S."/>
            <person name="Fitzgerald M."/>
            <person name="Abouelleil A."/>
            <person name="Alvarado L."/>
            <person name="Chapman S.B."/>
            <person name="Gainer-Dewar J."/>
            <person name="Goldberg J."/>
            <person name="Griggs A."/>
            <person name="Gujja S."/>
            <person name="Hansen M."/>
            <person name="Howarth C."/>
            <person name="Imamovic A."/>
            <person name="Ireland A."/>
            <person name="Larimer J."/>
            <person name="McCowan C."/>
            <person name="Murphy C."/>
            <person name="Pearson M."/>
            <person name="Poon T.W."/>
            <person name="Priest M."/>
            <person name="Roberts A."/>
            <person name="Saif S."/>
            <person name="Shea T."/>
            <person name="Sykes S."/>
            <person name="Wortman J."/>
            <person name="Nusbaum C."/>
            <person name="Birren B."/>
        </authorList>
    </citation>
    <scope>NUCLEOTIDE SEQUENCE [LARGE SCALE GENOMIC DNA]</scope>
    <source>
        <strain evidence="1 2">P1569</strain>
    </source>
</reference>
<evidence type="ECO:0000313" key="2">
    <source>
        <dbReference type="Proteomes" id="UP000018721"/>
    </source>
</evidence>
<protein>
    <submittedName>
        <fullName evidence="1">Uncharacterized protein</fullName>
    </submittedName>
</protein>
<dbReference type="EMBL" id="ANIZ01003284">
    <property type="protein sequence ID" value="ETI34842.1"/>
    <property type="molecule type" value="Genomic_DNA"/>
</dbReference>
<keyword evidence="2" id="KW-1185">Reference proteome</keyword>
<organism evidence="1 2">
    <name type="scientific">Phytophthora nicotianae P1569</name>
    <dbReference type="NCBI Taxonomy" id="1317065"/>
    <lineage>
        <taxon>Eukaryota</taxon>
        <taxon>Sar</taxon>
        <taxon>Stramenopiles</taxon>
        <taxon>Oomycota</taxon>
        <taxon>Peronosporomycetes</taxon>
        <taxon>Peronosporales</taxon>
        <taxon>Peronosporaceae</taxon>
        <taxon>Phytophthora</taxon>
    </lineage>
</organism>
<name>V9E9B8_PHYNI</name>
<gene>
    <name evidence="1" type="ORF">F443_18741</name>
</gene>
<accession>V9E9B8</accession>
<dbReference type="HOGENOM" id="CLU_2138430_0_0_1"/>